<dbReference type="Gene3D" id="3.40.1690.10">
    <property type="entry name" value="secretion proteins EscU"/>
    <property type="match status" value="1"/>
</dbReference>
<dbReference type="OrthoDB" id="9810419at2"/>
<comment type="caution">
    <text evidence="1">The sequence shown here is derived from an EMBL/GenBank/DDBJ whole genome shotgun (WGS) entry which is preliminary data.</text>
</comment>
<name>A0A0K9GYW1_9BACI</name>
<dbReference type="AlphaFoldDB" id="A0A0K9GYW1"/>
<keyword evidence="1" id="KW-0969">Cilium</keyword>
<dbReference type="InterPro" id="IPR029025">
    <property type="entry name" value="T3SS_substrate_exporter_C"/>
</dbReference>
<dbReference type="STRING" id="1679170.AC625_21785"/>
<organism evidence="1 2">
    <name type="scientific">Peribacillus loiseleuriae</name>
    <dbReference type="NCBI Taxonomy" id="1679170"/>
    <lineage>
        <taxon>Bacteria</taxon>
        <taxon>Bacillati</taxon>
        <taxon>Bacillota</taxon>
        <taxon>Bacilli</taxon>
        <taxon>Bacillales</taxon>
        <taxon>Bacillaceae</taxon>
        <taxon>Peribacillus</taxon>
    </lineage>
</organism>
<dbReference type="PANTHER" id="PTHR30531">
    <property type="entry name" value="FLAGELLAR BIOSYNTHETIC PROTEIN FLHB"/>
    <property type="match status" value="1"/>
</dbReference>
<dbReference type="PANTHER" id="PTHR30531:SF12">
    <property type="entry name" value="FLAGELLAR BIOSYNTHETIC PROTEIN FLHB"/>
    <property type="match status" value="1"/>
</dbReference>
<dbReference type="GO" id="GO:0009306">
    <property type="term" value="P:protein secretion"/>
    <property type="evidence" value="ECO:0007669"/>
    <property type="project" value="InterPro"/>
</dbReference>
<dbReference type="SUPFAM" id="SSF160544">
    <property type="entry name" value="EscU C-terminal domain-like"/>
    <property type="match status" value="1"/>
</dbReference>
<sequence length="99" mass="10972">MRNAHYFNPKKSRTMNGPTAAVIKYDTNQDAAPTVIAQGSGQVAKKIMELAQQNNIQIQEDESLISTLLNIDLGESVPPQLYAAIAEILILLEEIEKKY</sequence>
<evidence type="ECO:0000313" key="1">
    <source>
        <dbReference type="EMBL" id="KMY51833.1"/>
    </source>
</evidence>
<reference evidence="2" key="1">
    <citation type="submission" date="2015-07" db="EMBL/GenBank/DDBJ databases">
        <title>Genome sequencing project for genomic taxonomy and phylogenomics of Bacillus-like bacteria.</title>
        <authorList>
            <person name="Liu B."/>
            <person name="Wang J."/>
            <person name="Zhu Y."/>
            <person name="Liu G."/>
            <person name="Chen Q."/>
            <person name="Chen Z."/>
            <person name="Lan J."/>
            <person name="Che J."/>
            <person name="Ge C."/>
            <person name="Shi H."/>
            <person name="Pan Z."/>
            <person name="Liu X."/>
        </authorList>
    </citation>
    <scope>NUCLEOTIDE SEQUENCE [LARGE SCALE GENOMIC DNA]</scope>
    <source>
        <strain evidence="2">FJAT-27997</strain>
    </source>
</reference>
<dbReference type="InterPro" id="IPR006135">
    <property type="entry name" value="T3SS_substrate_exporter"/>
</dbReference>
<accession>A0A0K9GYW1</accession>
<protein>
    <submittedName>
        <fullName evidence="1">Flagellar biosynthesis protein FlhS</fullName>
    </submittedName>
</protein>
<gene>
    <name evidence="1" type="ORF">AC625_21785</name>
</gene>
<dbReference type="EMBL" id="LFZW01000001">
    <property type="protein sequence ID" value="KMY51833.1"/>
    <property type="molecule type" value="Genomic_DNA"/>
</dbReference>
<dbReference type="PATRIC" id="fig|1679170.3.peg.4914"/>
<keyword evidence="1" id="KW-0282">Flagellum</keyword>
<keyword evidence="1" id="KW-0966">Cell projection</keyword>
<evidence type="ECO:0000313" key="2">
    <source>
        <dbReference type="Proteomes" id="UP000037146"/>
    </source>
</evidence>
<dbReference type="GO" id="GO:0005886">
    <property type="term" value="C:plasma membrane"/>
    <property type="evidence" value="ECO:0007669"/>
    <property type="project" value="TreeGrafter"/>
</dbReference>
<dbReference type="Pfam" id="PF01312">
    <property type="entry name" value="Bac_export_2"/>
    <property type="match status" value="1"/>
</dbReference>
<keyword evidence="2" id="KW-1185">Reference proteome</keyword>
<proteinExistence type="predicted"/>
<dbReference type="Proteomes" id="UP000037146">
    <property type="component" value="Unassembled WGS sequence"/>
</dbReference>